<protein>
    <submittedName>
        <fullName evidence="3">GIY-YIG nuclease family protein</fullName>
    </submittedName>
</protein>
<dbReference type="Pfam" id="PF01541">
    <property type="entry name" value="GIY-YIG"/>
    <property type="match status" value="1"/>
</dbReference>
<evidence type="ECO:0000313" key="4">
    <source>
        <dbReference type="Proteomes" id="UP001212189"/>
    </source>
</evidence>
<feature type="domain" description="GIY-YIG" evidence="2">
    <location>
        <begin position="7"/>
        <end position="82"/>
    </location>
</feature>
<name>A0AAF0AIZ2_9GAMM</name>
<keyword evidence="4" id="KW-1185">Reference proteome</keyword>
<dbReference type="AlphaFoldDB" id="A0AAF0AIZ2"/>
<dbReference type="PANTHER" id="PTHR34477:SF1">
    <property type="entry name" value="UPF0213 PROTEIN YHBQ"/>
    <property type="match status" value="1"/>
</dbReference>
<dbReference type="CDD" id="cd10456">
    <property type="entry name" value="GIY-YIG_UPF0213"/>
    <property type="match status" value="1"/>
</dbReference>
<organism evidence="3 4">
    <name type="scientific">Denitrificimonas caeni</name>
    <dbReference type="NCBI Taxonomy" id="521720"/>
    <lineage>
        <taxon>Bacteria</taxon>
        <taxon>Pseudomonadati</taxon>
        <taxon>Pseudomonadota</taxon>
        <taxon>Gammaproteobacteria</taxon>
        <taxon>Pseudomonadales</taxon>
        <taxon>Pseudomonadaceae</taxon>
        <taxon>Denitrificimonas</taxon>
    </lineage>
</organism>
<dbReference type="EMBL" id="CP114976">
    <property type="protein sequence ID" value="WBE24925.1"/>
    <property type="molecule type" value="Genomic_DNA"/>
</dbReference>
<dbReference type="RefSeq" id="WP_269817868.1">
    <property type="nucleotide sequence ID" value="NZ_CP114976.1"/>
</dbReference>
<reference evidence="3 4" key="1">
    <citation type="submission" date="2022-12" db="EMBL/GenBank/DDBJ databases">
        <title>Coexistence and Characterization of a Novel Tigecycline Resistance gene tet(X) variant and blaNDM-1 in a Pseudomonas caeni Isolate of Chicken Origin.</title>
        <authorList>
            <person name="Lu X."/>
            <person name="Zhang L."/>
            <person name="Li R."/>
            <person name="Wang Z."/>
        </authorList>
    </citation>
    <scope>NUCLEOTIDE SEQUENCE [LARGE SCALE GENOMIC DNA]</scope>
    <source>
        <strain evidence="3 4">CE14</strain>
    </source>
</reference>
<evidence type="ECO:0000256" key="1">
    <source>
        <dbReference type="ARBA" id="ARBA00007435"/>
    </source>
</evidence>
<gene>
    <name evidence="3" type="ORF">O6P33_11240</name>
</gene>
<dbReference type="Proteomes" id="UP001212189">
    <property type="component" value="Chromosome"/>
</dbReference>
<dbReference type="InterPro" id="IPR050190">
    <property type="entry name" value="UPF0213_domain"/>
</dbReference>
<dbReference type="PANTHER" id="PTHR34477">
    <property type="entry name" value="UPF0213 PROTEIN YHBQ"/>
    <property type="match status" value="1"/>
</dbReference>
<sequence length="100" mass="11079">MTTLPQPPWYVYLVRTANQALYCGISLDAQKRFAQHCAGKGARFFATSPAQALVYVEECADKSTALRRELAIKRLPKSAKEQLLLAEANQLRTAVVSAPR</sequence>
<dbReference type="PROSITE" id="PS50164">
    <property type="entry name" value="GIY_YIG"/>
    <property type="match status" value="1"/>
</dbReference>
<dbReference type="InterPro" id="IPR035901">
    <property type="entry name" value="GIY-YIG_endonuc_sf"/>
</dbReference>
<dbReference type="KEGG" id="dce:O6P33_11240"/>
<dbReference type="SUPFAM" id="SSF82771">
    <property type="entry name" value="GIY-YIG endonuclease"/>
    <property type="match status" value="1"/>
</dbReference>
<evidence type="ECO:0000313" key="3">
    <source>
        <dbReference type="EMBL" id="WBE24925.1"/>
    </source>
</evidence>
<proteinExistence type="inferred from homology"/>
<comment type="similarity">
    <text evidence="1">Belongs to the UPF0213 family.</text>
</comment>
<evidence type="ECO:0000259" key="2">
    <source>
        <dbReference type="PROSITE" id="PS50164"/>
    </source>
</evidence>
<dbReference type="InterPro" id="IPR000305">
    <property type="entry name" value="GIY-YIG_endonuc"/>
</dbReference>
<dbReference type="Gene3D" id="3.40.1440.10">
    <property type="entry name" value="GIY-YIG endonuclease"/>
    <property type="match status" value="1"/>
</dbReference>
<accession>A0AAF0AIZ2</accession>